<evidence type="ECO:0000259" key="6">
    <source>
        <dbReference type="PROSITE" id="PS50106"/>
    </source>
</evidence>
<dbReference type="Gene3D" id="2.30.42.10">
    <property type="match status" value="1"/>
</dbReference>
<dbReference type="Pfam" id="PF13180">
    <property type="entry name" value="PDZ_2"/>
    <property type="match status" value="1"/>
</dbReference>
<keyword evidence="2" id="KW-0645">Protease</keyword>
<gene>
    <name evidence="7" type="ORF">G5C66_22075</name>
</gene>
<evidence type="ECO:0000256" key="2">
    <source>
        <dbReference type="ARBA" id="ARBA00022670"/>
    </source>
</evidence>
<dbReference type="InterPro" id="IPR001940">
    <property type="entry name" value="Peptidase_S1C"/>
</dbReference>
<feature type="compositionally biased region" description="Pro residues" evidence="4">
    <location>
        <begin position="68"/>
        <end position="77"/>
    </location>
</feature>
<keyword evidence="3" id="KW-0378">Hydrolase</keyword>
<dbReference type="PROSITE" id="PS50106">
    <property type="entry name" value="PDZ"/>
    <property type="match status" value="1"/>
</dbReference>
<dbReference type="Proteomes" id="UP000483261">
    <property type="component" value="Unassembled WGS sequence"/>
</dbReference>
<evidence type="ECO:0000313" key="8">
    <source>
        <dbReference type="Proteomes" id="UP000483261"/>
    </source>
</evidence>
<comment type="similarity">
    <text evidence="1">Belongs to the peptidase S1C family.</text>
</comment>
<evidence type="ECO:0000256" key="4">
    <source>
        <dbReference type="SAM" id="MobiDB-lite"/>
    </source>
</evidence>
<evidence type="ECO:0000256" key="1">
    <source>
        <dbReference type="ARBA" id="ARBA00010541"/>
    </source>
</evidence>
<feature type="transmembrane region" description="Helical" evidence="5">
    <location>
        <begin position="108"/>
        <end position="130"/>
    </location>
</feature>
<comment type="caution">
    <text evidence="7">The sequence shown here is derived from an EMBL/GenBank/DDBJ whole genome shotgun (WGS) entry which is preliminary data.</text>
</comment>
<dbReference type="SMART" id="SM00228">
    <property type="entry name" value="PDZ"/>
    <property type="match status" value="1"/>
</dbReference>
<dbReference type="GO" id="GO:0006508">
    <property type="term" value="P:proteolysis"/>
    <property type="evidence" value="ECO:0007669"/>
    <property type="project" value="UniProtKB-KW"/>
</dbReference>
<keyword evidence="5" id="KW-1133">Transmembrane helix</keyword>
<dbReference type="PRINTS" id="PR00834">
    <property type="entry name" value="PROTEASES2C"/>
</dbReference>
<dbReference type="Gene3D" id="2.40.10.10">
    <property type="entry name" value="Trypsin-like serine proteases"/>
    <property type="match status" value="2"/>
</dbReference>
<name>A0A6M1QZL6_9ACTN</name>
<dbReference type="Pfam" id="PF13365">
    <property type="entry name" value="Trypsin_2"/>
    <property type="match status" value="1"/>
</dbReference>
<sequence length="468" mass="47119">MTQEPQDDQSRPISRWAPPASASDVPPAGQSSRDDLVDDERDTAEVPLPGMPGPVVAPPPAADTAPLQPAPPPPPGGSLPGFDGPLAPPPAAPARPDSTKRGRVPGPIWALAAAVAFLLGVLGGYAGGVLEDRDDMSSLAGGGLDPGSIETDAPLEGDDASIVKVAATLLPSTVQIFAEYQGVEDAATGSGFVFDRNGHVVTNNHVVADAAKAKGSIEVVDHKGRRYKAEVVGRSAVYDLAVLDVPEVKELDPASLGSTSRLRIGEGVVAIGSPLGLSSTVTSGIVSALQRPVSTGQTEDDTSYINAVQTDAAINPGNSGGPLVNLVGQVIGVNSAIATAGGGEGGEGGSIGVGFAIPIDQVKVTAAQILKTGKATYPIVGASVDVQAADHNGALISVVEAGSPAAAGGLKDGDRVTKVGDVTVTDGIGMIVAIRAHQPGETVEFTVMRNGARHELKIKLAAQTENLA</sequence>
<dbReference type="AlphaFoldDB" id="A0A6M1QZL6"/>
<dbReference type="InterPro" id="IPR043504">
    <property type="entry name" value="Peptidase_S1_PA_chymotrypsin"/>
</dbReference>
<dbReference type="RefSeq" id="WP_165113160.1">
    <property type="nucleotide sequence ID" value="NZ_JAALAA010000023.1"/>
</dbReference>
<organism evidence="7 8">
    <name type="scientific">Nocardioides turkmenicus</name>
    <dbReference type="NCBI Taxonomy" id="2711220"/>
    <lineage>
        <taxon>Bacteria</taxon>
        <taxon>Bacillati</taxon>
        <taxon>Actinomycetota</taxon>
        <taxon>Actinomycetes</taxon>
        <taxon>Propionibacteriales</taxon>
        <taxon>Nocardioidaceae</taxon>
        <taxon>Nocardioides</taxon>
    </lineage>
</organism>
<evidence type="ECO:0000256" key="3">
    <source>
        <dbReference type="ARBA" id="ARBA00022801"/>
    </source>
</evidence>
<dbReference type="InterPro" id="IPR009003">
    <property type="entry name" value="Peptidase_S1_PA"/>
</dbReference>
<feature type="compositionally biased region" description="Low complexity" evidence="4">
    <location>
        <begin position="17"/>
        <end position="28"/>
    </location>
</feature>
<evidence type="ECO:0000256" key="5">
    <source>
        <dbReference type="SAM" id="Phobius"/>
    </source>
</evidence>
<protein>
    <submittedName>
        <fullName evidence="7">PDZ domain-containing protein</fullName>
    </submittedName>
</protein>
<dbReference type="EMBL" id="JAALAA010000023">
    <property type="protein sequence ID" value="NGN95413.1"/>
    <property type="molecule type" value="Genomic_DNA"/>
</dbReference>
<reference evidence="7 8" key="1">
    <citation type="submission" date="2020-02" db="EMBL/GenBank/DDBJ databases">
        <title>Whole-genome analyses of novel actinobacteria.</title>
        <authorList>
            <person name="Sahin N."/>
        </authorList>
    </citation>
    <scope>NUCLEOTIDE SEQUENCE [LARGE SCALE GENOMIC DNA]</scope>
    <source>
        <strain evidence="7 8">KC13</strain>
    </source>
</reference>
<dbReference type="InterPro" id="IPR051201">
    <property type="entry name" value="Chloro_Bact_Ser_Proteases"/>
</dbReference>
<keyword evidence="5" id="KW-0472">Membrane</keyword>
<dbReference type="SUPFAM" id="SSF50494">
    <property type="entry name" value="Trypsin-like serine proteases"/>
    <property type="match status" value="1"/>
</dbReference>
<feature type="domain" description="PDZ" evidence="6">
    <location>
        <begin position="366"/>
        <end position="426"/>
    </location>
</feature>
<feature type="region of interest" description="Disordered" evidence="4">
    <location>
        <begin position="1"/>
        <end position="101"/>
    </location>
</feature>
<feature type="compositionally biased region" description="Pro residues" evidence="4">
    <location>
        <begin position="49"/>
        <end position="61"/>
    </location>
</feature>
<evidence type="ECO:0000313" key="7">
    <source>
        <dbReference type="EMBL" id="NGN95413.1"/>
    </source>
</evidence>
<dbReference type="SUPFAM" id="SSF50156">
    <property type="entry name" value="PDZ domain-like"/>
    <property type="match status" value="1"/>
</dbReference>
<dbReference type="InterPro" id="IPR036034">
    <property type="entry name" value="PDZ_sf"/>
</dbReference>
<keyword evidence="8" id="KW-1185">Reference proteome</keyword>
<dbReference type="PANTHER" id="PTHR43343">
    <property type="entry name" value="PEPTIDASE S12"/>
    <property type="match status" value="1"/>
</dbReference>
<accession>A0A6M1QZL6</accession>
<keyword evidence="5" id="KW-0812">Transmembrane</keyword>
<proteinExistence type="inferred from homology"/>
<dbReference type="PANTHER" id="PTHR43343:SF3">
    <property type="entry name" value="PROTEASE DO-LIKE 8, CHLOROPLASTIC"/>
    <property type="match status" value="1"/>
</dbReference>
<dbReference type="GO" id="GO:0004252">
    <property type="term" value="F:serine-type endopeptidase activity"/>
    <property type="evidence" value="ECO:0007669"/>
    <property type="project" value="InterPro"/>
</dbReference>
<dbReference type="InterPro" id="IPR001478">
    <property type="entry name" value="PDZ"/>
</dbReference>